<comment type="similarity">
    <text evidence="1 2">Belongs to the polypeptide deformylase family.</text>
</comment>
<protein>
    <recommendedName>
        <fullName evidence="2">Peptide deformylase</fullName>
        <shortName evidence="2">PDF</shortName>
        <ecNumber evidence="2">3.5.1.88</ecNumber>
    </recommendedName>
    <alternativeName>
        <fullName evidence="2">Polypeptide deformylase</fullName>
    </alternativeName>
</protein>
<dbReference type="PRINTS" id="PR01576">
    <property type="entry name" value="PDEFORMYLASE"/>
</dbReference>
<dbReference type="CDD" id="cd00487">
    <property type="entry name" value="Pep_deformylase"/>
    <property type="match status" value="1"/>
</dbReference>
<dbReference type="AlphaFoldDB" id="A0A2M6W4V9"/>
<evidence type="ECO:0000313" key="4">
    <source>
        <dbReference type="Proteomes" id="UP000231183"/>
    </source>
</evidence>
<dbReference type="InterPro" id="IPR036821">
    <property type="entry name" value="Peptide_deformylase_sf"/>
</dbReference>
<evidence type="ECO:0000313" key="3">
    <source>
        <dbReference type="EMBL" id="PIT87828.1"/>
    </source>
</evidence>
<dbReference type="HAMAP" id="MF_00163">
    <property type="entry name" value="Pep_deformylase"/>
    <property type="match status" value="1"/>
</dbReference>
<dbReference type="PIRSF" id="PIRSF004749">
    <property type="entry name" value="Pep_def"/>
    <property type="match status" value="1"/>
</dbReference>
<proteinExistence type="inferred from homology"/>
<accession>A0A2M6W4V9</accession>
<comment type="caution">
    <text evidence="3">The sequence shown here is derived from an EMBL/GenBank/DDBJ whole genome shotgun (WGS) entry which is preliminary data.</text>
</comment>
<dbReference type="GO" id="GO:0046872">
    <property type="term" value="F:metal ion binding"/>
    <property type="evidence" value="ECO:0007669"/>
    <property type="project" value="UniProtKB-KW"/>
</dbReference>
<dbReference type="Proteomes" id="UP000231183">
    <property type="component" value="Unassembled WGS sequence"/>
</dbReference>
<dbReference type="NCBIfam" id="NF001159">
    <property type="entry name" value="PRK00150.1-3"/>
    <property type="match status" value="1"/>
</dbReference>
<dbReference type="Gene3D" id="3.90.45.10">
    <property type="entry name" value="Peptide deformylase"/>
    <property type="match status" value="1"/>
</dbReference>
<feature type="binding site" evidence="2">
    <location>
        <position position="96"/>
    </location>
    <ligand>
        <name>Fe cation</name>
        <dbReference type="ChEBI" id="CHEBI:24875"/>
    </ligand>
</feature>
<dbReference type="EMBL" id="PFBX01000005">
    <property type="protein sequence ID" value="PIT87828.1"/>
    <property type="molecule type" value="Genomic_DNA"/>
</dbReference>
<evidence type="ECO:0000256" key="2">
    <source>
        <dbReference type="HAMAP-Rule" id="MF_00163"/>
    </source>
</evidence>
<keyword evidence="2" id="KW-0479">Metal-binding</keyword>
<sequence>MILPIKKNPDPILSQVGLKLSKNEIFHPDRQQLIQNMIATMYAKDGVGLAASQVGQCLQICVIAKNFTNEQKQDLVLINPSFVKASVFKEWDEEGCLSVPNTYGQVKRYKKIKVKALDINGQNIQFTAQNFFARVIQHEIDHLNGILFITKAKNLHEIYKE</sequence>
<organism evidence="3 4">
    <name type="scientific">Candidatus Magasanikbacteria bacterium CG10_big_fil_rev_8_21_14_0_10_40_10</name>
    <dbReference type="NCBI Taxonomy" id="1974648"/>
    <lineage>
        <taxon>Bacteria</taxon>
        <taxon>Candidatus Magasanikiibacteriota</taxon>
    </lineage>
</organism>
<comment type="cofactor">
    <cofactor evidence="2">
        <name>Fe(2+)</name>
        <dbReference type="ChEBI" id="CHEBI:29033"/>
    </cofactor>
    <text evidence="2">Binds 1 Fe(2+) ion.</text>
</comment>
<reference evidence="4" key="1">
    <citation type="submission" date="2017-09" db="EMBL/GenBank/DDBJ databases">
        <title>Depth-based differentiation of microbial function through sediment-hosted aquifers and enrichment of novel symbionts in the deep terrestrial subsurface.</title>
        <authorList>
            <person name="Probst A.J."/>
            <person name="Ladd B."/>
            <person name="Jarett J.K."/>
            <person name="Geller-Mcgrath D.E."/>
            <person name="Sieber C.M.K."/>
            <person name="Emerson J.B."/>
            <person name="Anantharaman K."/>
            <person name="Thomas B.C."/>
            <person name="Malmstrom R."/>
            <person name="Stieglmeier M."/>
            <person name="Klingl A."/>
            <person name="Woyke T."/>
            <person name="Ryan C.M."/>
            <person name="Banfield J.F."/>
        </authorList>
    </citation>
    <scope>NUCLEOTIDE SEQUENCE [LARGE SCALE GENOMIC DNA]</scope>
</reference>
<dbReference type="InterPro" id="IPR023635">
    <property type="entry name" value="Peptide_deformylase"/>
</dbReference>
<dbReference type="PANTHER" id="PTHR10458:SF22">
    <property type="entry name" value="PEPTIDE DEFORMYLASE"/>
    <property type="match status" value="1"/>
</dbReference>
<dbReference type="GO" id="GO:0042586">
    <property type="term" value="F:peptide deformylase activity"/>
    <property type="evidence" value="ECO:0007669"/>
    <property type="project" value="UniProtKB-UniRule"/>
</dbReference>
<feature type="active site" evidence="2">
    <location>
        <position position="139"/>
    </location>
</feature>
<dbReference type="SUPFAM" id="SSF56420">
    <property type="entry name" value="Peptide deformylase"/>
    <property type="match status" value="1"/>
</dbReference>
<dbReference type="EC" id="3.5.1.88" evidence="2"/>
<gene>
    <name evidence="2 3" type="primary">def</name>
    <name evidence="3" type="ORF">COU31_00665</name>
</gene>
<name>A0A2M6W4V9_9BACT</name>
<evidence type="ECO:0000256" key="1">
    <source>
        <dbReference type="ARBA" id="ARBA00010759"/>
    </source>
</evidence>
<comment type="catalytic activity">
    <reaction evidence="2">
        <text>N-terminal N-formyl-L-methionyl-[peptide] + H2O = N-terminal L-methionyl-[peptide] + formate</text>
        <dbReference type="Rhea" id="RHEA:24420"/>
        <dbReference type="Rhea" id="RHEA-COMP:10639"/>
        <dbReference type="Rhea" id="RHEA-COMP:10640"/>
        <dbReference type="ChEBI" id="CHEBI:15377"/>
        <dbReference type="ChEBI" id="CHEBI:15740"/>
        <dbReference type="ChEBI" id="CHEBI:49298"/>
        <dbReference type="ChEBI" id="CHEBI:64731"/>
        <dbReference type="EC" id="3.5.1.88"/>
    </reaction>
</comment>
<dbReference type="Pfam" id="PF01327">
    <property type="entry name" value="Pep_deformylase"/>
    <property type="match status" value="1"/>
</dbReference>
<feature type="binding site" evidence="2">
    <location>
        <position position="138"/>
    </location>
    <ligand>
        <name>Fe cation</name>
        <dbReference type="ChEBI" id="CHEBI:24875"/>
    </ligand>
</feature>
<keyword evidence="2" id="KW-0648">Protein biosynthesis</keyword>
<dbReference type="NCBIfam" id="TIGR00079">
    <property type="entry name" value="pept_deformyl"/>
    <property type="match status" value="1"/>
</dbReference>
<comment type="function">
    <text evidence="2">Removes the formyl group from the N-terminal Met of newly synthesized proteins. Requires at least a dipeptide for an efficient rate of reaction. N-terminal L-methionine is a prerequisite for activity but the enzyme has broad specificity at other positions.</text>
</comment>
<dbReference type="PANTHER" id="PTHR10458">
    <property type="entry name" value="PEPTIDE DEFORMYLASE"/>
    <property type="match status" value="1"/>
</dbReference>
<keyword evidence="2" id="KW-0378">Hydrolase</keyword>
<keyword evidence="2" id="KW-0408">Iron</keyword>
<feature type="binding site" evidence="2">
    <location>
        <position position="142"/>
    </location>
    <ligand>
        <name>Fe cation</name>
        <dbReference type="ChEBI" id="CHEBI:24875"/>
    </ligand>
</feature>
<dbReference type="GO" id="GO:0006412">
    <property type="term" value="P:translation"/>
    <property type="evidence" value="ECO:0007669"/>
    <property type="project" value="UniProtKB-UniRule"/>
</dbReference>